<dbReference type="OrthoDB" id="452859at2"/>
<evidence type="ECO:0000313" key="1">
    <source>
        <dbReference type="EMBL" id="ADI65937.1"/>
    </source>
</evidence>
<name>D7DXW1_NOSA0</name>
<dbReference type="EMBL" id="CP002059">
    <property type="protein sequence ID" value="ADI65937.1"/>
    <property type="molecule type" value="Genomic_DNA"/>
</dbReference>
<dbReference type="HOGENOM" id="CLU_008254_0_0_3"/>
<dbReference type="Proteomes" id="UP000001511">
    <property type="component" value="Chromosome"/>
</dbReference>
<dbReference type="KEGG" id="naz:Aazo_4750"/>
<dbReference type="eggNOG" id="COG3115">
    <property type="taxonomic scope" value="Bacteria"/>
</dbReference>
<gene>
    <name evidence="1" type="ordered locus">Aazo_4750</name>
</gene>
<keyword evidence="2" id="KW-1185">Reference proteome</keyword>
<accession>D7DXW1</accession>
<dbReference type="AlphaFoldDB" id="D7DXW1"/>
<proteinExistence type="predicted"/>
<evidence type="ECO:0000313" key="2">
    <source>
        <dbReference type="Proteomes" id="UP000001511"/>
    </source>
</evidence>
<protein>
    <submittedName>
        <fullName evidence="1">Uncharacterized protein</fullName>
    </submittedName>
</protein>
<sequence>MAHWQFMIQKKGDHAWETLESPTLQILAGKYRVLARSHLPNTDVEVRVTHSSIQEVPPKGRIFKRLRRTNADGLMAVIPFTELKPGIWELRCSGDLMTDMLGKSWQYSLLIKVFPQETTEQPYLGNNDQFDKELDESTITLPPHLDINALLTQTEEDIIINQPVSPVLFKGQTAEQLLQSLIDLALPNPESPEEDPTFEHFQPVSSPSLIQLYLEQDNYIAPWGKTFTLNGRAELAATENPKDQTISIINLDQLQLFIELRSPLESKVLTQFSQPLPNKILPFTFATSINIPTECESKLILADINLYGAVNNEKEVRCLGTYAVTITASVTELLTVTLPKSHPAFLSESNQLPISTTTAQPERPNKVSLELFNLVKTPKLAQFHILKPSTNKPLPPRIKPVIVLNGVSPKLPKLPRINKNIIAESLISEVNIKTPGTIAPINLEKLVIKPIKTGFPYLKRLKLTPGLEQEAQNHLLNTPETQLYETANALELLPSYKTEDQFRGELITNTIPELYTLNTEELITTEIPATAVTSPLIQKWMQNQGYILPEGITLEYKEDDSKESTSTISVEDQSVEIELPLNIDTNLDVNLNREIEPEANNLELLDLDTNEPTPEPENIPSWLSQEIVIDDIIYISLSNEENNQLSEEQQPEPENLSPPLLNSLPTPQLFLPSGELLAGTSIKVRLEMSEIASSVAIKLWVEDYQTRALLDGPHLIKDLRTTPWGSWEAITQLIVPLGCVEILVGAIALDLTNQQESHKVTTVKTIIPPNLASMQIDELLDL</sequence>
<reference evidence="1 2" key="1">
    <citation type="journal article" date="2010" name="PLoS ONE">
        <title>Genome erosion in a nitrogen-fixing vertically transmitted endosymbiotic multicellular cyanobacterium.</title>
        <authorList>
            <person name="Ran L."/>
            <person name="Larsson J."/>
            <person name="Vigil-Stenman T."/>
            <person name="Nylander J.A."/>
            <person name="Ininbergs K."/>
            <person name="Zheng W.W."/>
            <person name="Lapidus A."/>
            <person name="Lowry S."/>
            <person name="Haselkorn R."/>
            <person name="Bergman B."/>
        </authorList>
    </citation>
    <scope>NUCLEOTIDE SEQUENCE [LARGE SCALE GENOMIC DNA]</scope>
    <source>
        <strain evidence="1 2">0708</strain>
    </source>
</reference>
<organism evidence="1 2">
    <name type="scientific">Nostoc azollae (strain 0708)</name>
    <name type="common">Anabaena azollae (strain 0708)</name>
    <dbReference type="NCBI Taxonomy" id="551115"/>
    <lineage>
        <taxon>Bacteria</taxon>
        <taxon>Bacillati</taxon>
        <taxon>Cyanobacteriota</taxon>
        <taxon>Cyanophyceae</taxon>
        <taxon>Nostocales</taxon>
        <taxon>Nostocaceae</taxon>
        <taxon>Trichormus</taxon>
    </lineage>
</organism>
<dbReference type="STRING" id="551115.Aazo_4750"/>